<evidence type="ECO:0000313" key="2">
    <source>
        <dbReference type="EMBL" id="EKM49411.1"/>
    </source>
</evidence>
<protein>
    <submittedName>
        <fullName evidence="2">Uncharacterized protein</fullName>
    </submittedName>
</protein>
<organism evidence="2 3">
    <name type="scientific">Phanerochaete carnosa (strain HHB-10118-sp)</name>
    <name type="common">White-rot fungus</name>
    <name type="synonym">Peniophora carnosa</name>
    <dbReference type="NCBI Taxonomy" id="650164"/>
    <lineage>
        <taxon>Eukaryota</taxon>
        <taxon>Fungi</taxon>
        <taxon>Dikarya</taxon>
        <taxon>Basidiomycota</taxon>
        <taxon>Agaricomycotina</taxon>
        <taxon>Agaricomycetes</taxon>
        <taxon>Polyporales</taxon>
        <taxon>Phanerochaetaceae</taxon>
        <taxon>Phanerochaete</taxon>
    </lineage>
</organism>
<dbReference type="InParanoid" id="K5UIR5"/>
<dbReference type="GeneID" id="18911648"/>
<gene>
    <name evidence="2" type="ORF">PHACADRAFT_201673</name>
</gene>
<sequence length="189" mass="20784">MPPSPSPSASESRPALTSAPAHSMEEDQQALRTADWILLCTLAGKCTEVDGGLSAELVNPQLFRVSTSVRLPPPPRIYTREMSPTSSNTISVTAALGSCHASLGRSALPTRSRFAQCMLISEQHSPRYTYARSYNNATPAITRQCRSPPWPRHYEVCQPLQLAVSILQVDLGTDILTLKDIYKHMKHEP</sequence>
<dbReference type="EMBL" id="JH930481">
    <property type="protein sequence ID" value="EKM49411.1"/>
    <property type="molecule type" value="Genomic_DNA"/>
</dbReference>
<dbReference type="RefSeq" id="XP_007402028.1">
    <property type="nucleotide sequence ID" value="XM_007401966.1"/>
</dbReference>
<accession>K5UIR5</accession>
<dbReference type="Proteomes" id="UP000008370">
    <property type="component" value="Unassembled WGS sequence"/>
</dbReference>
<reference evidence="2 3" key="1">
    <citation type="journal article" date="2012" name="BMC Genomics">
        <title>Comparative genomics of the white-rot fungi, Phanerochaete carnosa and P. chrysosporium, to elucidate the genetic basis of the distinct wood types they colonize.</title>
        <authorList>
            <person name="Suzuki H."/>
            <person name="MacDonald J."/>
            <person name="Syed K."/>
            <person name="Salamov A."/>
            <person name="Hori C."/>
            <person name="Aerts A."/>
            <person name="Henrissat B."/>
            <person name="Wiebenga A."/>
            <person name="vanKuyk P.A."/>
            <person name="Barry K."/>
            <person name="Lindquist E."/>
            <person name="LaButti K."/>
            <person name="Lapidus A."/>
            <person name="Lucas S."/>
            <person name="Coutinho P."/>
            <person name="Gong Y."/>
            <person name="Samejima M."/>
            <person name="Mahadevan R."/>
            <person name="Abou-Zaid M."/>
            <person name="de Vries R.P."/>
            <person name="Igarashi K."/>
            <person name="Yadav J.S."/>
            <person name="Grigoriev I.V."/>
            <person name="Master E.R."/>
        </authorList>
    </citation>
    <scope>NUCLEOTIDE SEQUENCE [LARGE SCALE GENOMIC DNA]</scope>
    <source>
        <strain evidence="2 3">HHB-10118-sp</strain>
    </source>
</reference>
<evidence type="ECO:0000256" key="1">
    <source>
        <dbReference type="SAM" id="MobiDB-lite"/>
    </source>
</evidence>
<feature type="region of interest" description="Disordered" evidence="1">
    <location>
        <begin position="1"/>
        <end position="27"/>
    </location>
</feature>
<dbReference type="KEGG" id="pco:PHACADRAFT_201673"/>
<dbReference type="AlphaFoldDB" id="K5UIR5"/>
<proteinExistence type="predicted"/>
<evidence type="ECO:0000313" key="3">
    <source>
        <dbReference type="Proteomes" id="UP000008370"/>
    </source>
</evidence>
<dbReference type="HOGENOM" id="CLU_1434909_0_0_1"/>
<keyword evidence="3" id="KW-1185">Reference proteome</keyword>
<name>K5UIR5_PHACS</name>